<evidence type="ECO:0000259" key="5">
    <source>
        <dbReference type="PROSITE" id="PS51005"/>
    </source>
</evidence>
<keyword evidence="6" id="KW-1185">Reference proteome</keyword>
<dbReference type="PROSITE" id="PS51005">
    <property type="entry name" value="NAC"/>
    <property type="match status" value="1"/>
</dbReference>
<gene>
    <name evidence="7" type="primary">LOC111309494</name>
</gene>
<dbReference type="SUPFAM" id="SSF101941">
    <property type="entry name" value="NAC domain"/>
    <property type="match status" value="1"/>
</dbReference>
<dbReference type="AlphaFoldDB" id="A0A6P6AHI2"/>
<dbReference type="GO" id="GO:0048731">
    <property type="term" value="P:system development"/>
    <property type="evidence" value="ECO:0007669"/>
    <property type="project" value="TreeGrafter"/>
</dbReference>
<feature type="domain" description="NAC" evidence="5">
    <location>
        <begin position="36"/>
        <end position="192"/>
    </location>
</feature>
<dbReference type="PANTHER" id="PTHR31719">
    <property type="entry name" value="NAC TRANSCRIPTION FACTOR 56"/>
    <property type="match status" value="1"/>
</dbReference>
<evidence type="ECO:0000256" key="3">
    <source>
        <dbReference type="ARBA" id="ARBA00023163"/>
    </source>
</evidence>
<dbReference type="KEGG" id="dzi:111309494"/>
<evidence type="ECO:0000313" key="7">
    <source>
        <dbReference type="RefSeq" id="XP_022764266.1"/>
    </source>
</evidence>
<keyword evidence="4" id="KW-0539">Nucleus</keyword>
<dbReference type="GO" id="GO:0003677">
    <property type="term" value="F:DNA binding"/>
    <property type="evidence" value="ECO:0007669"/>
    <property type="project" value="UniProtKB-KW"/>
</dbReference>
<dbReference type="Proteomes" id="UP000515121">
    <property type="component" value="Unplaced"/>
</dbReference>
<evidence type="ECO:0000256" key="4">
    <source>
        <dbReference type="ARBA" id="ARBA00023242"/>
    </source>
</evidence>
<dbReference type="GeneID" id="111309494"/>
<reference evidence="7" key="1">
    <citation type="submission" date="2025-08" db="UniProtKB">
        <authorList>
            <consortium name="RefSeq"/>
        </authorList>
    </citation>
    <scope>IDENTIFICATION</scope>
    <source>
        <tissue evidence="7">Fruit stalk</tissue>
    </source>
</reference>
<evidence type="ECO:0000313" key="6">
    <source>
        <dbReference type="Proteomes" id="UP000515121"/>
    </source>
</evidence>
<accession>A0A6P6AHI2</accession>
<evidence type="ECO:0000256" key="1">
    <source>
        <dbReference type="ARBA" id="ARBA00023015"/>
    </source>
</evidence>
<dbReference type="GO" id="GO:0006355">
    <property type="term" value="P:regulation of DNA-templated transcription"/>
    <property type="evidence" value="ECO:0007669"/>
    <property type="project" value="InterPro"/>
</dbReference>
<sequence>MEEGTNNSNGFVLSKAIDLALMTSKQERDEAFLKSMPPGYRFKPRDDELVNYYLKRKVYHKPLPPNRIREVHLYNYDPETLTEESNKSSDGAVNEWFFFTPRHRKYPNGKRPGRGAGNGYWKATGADKHIKYKGDLVGFKKTLVFYKGKPPKGDKTSWIMHEYVLSNPPAIQRAGADDMRLDDWVLCRVYKKQYAKSKLEIPRQSTDQKQEEDEDAIPAQTETHKQEFGIPPPQSDQQFQVLDFNVLPLAQQTCPMPFLNNAYDNSTFGGLPQFPESVDSLLQYDSTIFSQLFEPDYGNPILTAAPISSIPPPGQFHFIGDGNFNIHEQQQQFSGAPCNFEFSPDDQFLLKSDFGLPNIFRDL</sequence>
<keyword evidence="2" id="KW-0238">DNA-binding</keyword>
<keyword evidence="1" id="KW-0805">Transcription regulation</keyword>
<proteinExistence type="predicted"/>
<dbReference type="Gene3D" id="2.170.150.80">
    <property type="entry name" value="NAC domain"/>
    <property type="match status" value="1"/>
</dbReference>
<keyword evidence="3" id="KW-0804">Transcription</keyword>
<organism evidence="6 7">
    <name type="scientific">Durio zibethinus</name>
    <name type="common">Durian</name>
    <dbReference type="NCBI Taxonomy" id="66656"/>
    <lineage>
        <taxon>Eukaryota</taxon>
        <taxon>Viridiplantae</taxon>
        <taxon>Streptophyta</taxon>
        <taxon>Embryophyta</taxon>
        <taxon>Tracheophyta</taxon>
        <taxon>Spermatophyta</taxon>
        <taxon>Magnoliopsida</taxon>
        <taxon>eudicotyledons</taxon>
        <taxon>Gunneridae</taxon>
        <taxon>Pentapetalae</taxon>
        <taxon>rosids</taxon>
        <taxon>malvids</taxon>
        <taxon>Malvales</taxon>
        <taxon>Malvaceae</taxon>
        <taxon>Helicteroideae</taxon>
        <taxon>Durio</taxon>
    </lineage>
</organism>
<dbReference type="OrthoDB" id="1848784at2759"/>
<protein>
    <submittedName>
        <fullName evidence="7">NAC transcription factor 29-like</fullName>
    </submittedName>
</protein>
<name>A0A6P6AHI2_DURZI</name>
<dbReference type="InterPro" id="IPR036093">
    <property type="entry name" value="NAC_dom_sf"/>
</dbReference>
<dbReference type="InterPro" id="IPR003441">
    <property type="entry name" value="NAC-dom"/>
</dbReference>
<dbReference type="PANTHER" id="PTHR31719:SF209">
    <property type="entry name" value="NAC DOMAIN-CONTAINING PROTEIN 68-LIKE"/>
    <property type="match status" value="1"/>
</dbReference>
<dbReference type="RefSeq" id="XP_022764266.1">
    <property type="nucleotide sequence ID" value="XM_022908531.1"/>
</dbReference>
<evidence type="ECO:0000256" key="2">
    <source>
        <dbReference type="ARBA" id="ARBA00023125"/>
    </source>
</evidence>
<dbReference type="Pfam" id="PF02365">
    <property type="entry name" value="NAM"/>
    <property type="match status" value="1"/>
</dbReference>